<evidence type="ECO:0000313" key="2">
    <source>
        <dbReference type="EMBL" id="OEH82401.1"/>
    </source>
</evidence>
<sequence>MKKTLMITLLSATALTLFATSADAVEKIDKTDVGVSFKSNDVNEIGDNKPFKDNLAVVWKPTSFEFGQQKAAAYSQVFSNTVGDSANNPQFVIVNDDRPDAKRTGKWDLKASLTNMKTTKEGSSVTLPSKLTMTLGGLQSYAIGNLLGPDQDYIAPYPTEVDKPDGTKKNITDFAPTGDLADFKLGDGAAGTDQPVELEAGGSAVNILGRDKNQTKGGFATKIKDVKLVVANANDAGAAGHEFAGQVIWSLNDTP</sequence>
<keyword evidence="1" id="KW-0732">Signal</keyword>
<dbReference type="Proteomes" id="UP000095256">
    <property type="component" value="Unassembled WGS sequence"/>
</dbReference>
<protein>
    <submittedName>
        <fullName evidence="2">Uncharacterized protein</fullName>
    </submittedName>
</protein>
<proteinExistence type="predicted"/>
<comment type="caution">
    <text evidence="2">The sequence shown here is derived from an EMBL/GenBank/DDBJ whole genome shotgun (WGS) entry which is preliminary data.</text>
</comment>
<evidence type="ECO:0000313" key="3">
    <source>
        <dbReference type="Proteomes" id="UP000095256"/>
    </source>
</evidence>
<dbReference type="OrthoDB" id="2194880at2"/>
<name>A0A1E5KX06_9ENTE</name>
<accession>A0A1E5KX06</accession>
<dbReference type="STRING" id="762845.BCR26_02925"/>
<keyword evidence="3" id="KW-1185">Reference proteome</keyword>
<dbReference type="AlphaFoldDB" id="A0A1E5KX06"/>
<reference evidence="2 3" key="1">
    <citation type="submission" date="2016-09" db="EMBL/GenBank/DDBJ databases">
        <authorList>
            <person name="Capua I."/>
            <person name="De Benedictis P."/>
            <person name="Joannis T."/>
            <person name="Lombin L.H."/>
            <person name="Cattoli G."/>
        </authorList>
    </citation>
    <scope>NUCLEOTIDE SEQUENCE [LARGE SCALE GENOMIC DNA]</scope>
    <source>
        <strain evidence="2 3">LMG 25899</strain>
    </source>
</reference>
<feature type="signal peptide" evidence="1">
    <location>
        <begin position="1"/>
        <end position="24"/>
    </location>
</feature>
<organism evidence="2 3">
    <name type="scientific">Enterococcus rivorum</name>
    <dbReference type="NCBI Taxonomy" id="762845"/>
    <lineage>
        <taxon>Bacteria</taxon>
        <taxon>Bacillati</taxon>
        <taxon>Bacillota</taxon>
        <taxon>Bacilli</taxon>
        <taxon>Lactobacillales</taxon>
        <taxon>Enterococcaceae</taxon>
        <taxon>Enterococcus</taxon>
    </lineage>
</organism>
<gene>
    <name evidence="2" type="ORF">BCR26_02925</name>
</gene>
<feature type="chain" id="PRO_5009180533" evidence="1">
    <location>
        <begin position="25"/>
        <end position="255"/>
    </location>
</feature>
<dbReference type="EMBL" id="MIEK01000023">
    <property type="protein sequence ID" value="OEH82401.1"/>
    <property type="molecule type" value="Genomic_DNA"/>
</dbReference>
<dbReference type="RefSeq" id="WP_069698677.1">
    <property type="nucleotide sequence ID" value="NZ_JAGGMA010000001.1"/>
</dbReference>
<evidence type="ECO:0000256" key="1">
    <source>
        <dbReference type="SAM" id="SignalP"/>
    </source>
</evidence>